<dbReference type="KEGG" id="lpav:PLANPX_4543"/>
<feature type="region of interest" description="Disordered" evidence="1">
    <location>
        <begin position="91"/>
        <end position="184"/>
    </location>
</feature>
<evidence type="ECO:0000313" key="3">
    <source>
        <dbReference type="Proteomes" id="UP000326837"/>
    </source>
</evidence>
<name>A0A5K7XIX3_9BACT</name>
<sequence>MHRDGVEEQAAAELKAHALEKAVAGGADPPLTASADVLQQLQEIREIDPAAEQQLLADLKEANPENHAMMVNTFRTALAYRQQLADRERTAFAGETPENEFDVATQQMRRNSPPTQPKIQRVSAAVDGTQDVDQADHAHHEAAPSPAAANWPPSQSPQAAITADPQVSPAAHQAPAGVPPAVDAIHPQTPAAVRSMPPAAISSLPATPNEPDEPDAADVAIASDDQPLPLPTAAVAALPNSTPQQPLTPIVADAAPGDWHAQLNATIADLQQTVAPQPTTVAELHDHMRLRTLQLLAGNEKEAYSPIPGASPAQQDFWSKQLFAISAYLSATTQLDEKQRAIAALAPLDEARSRLSELASLRVRNITFVDKVDGFGAYEPSKVTTFRPGQKVMLYAEVENFTSNASEQGYATSLGTSFKVLNESGRLVDGKQFPDVQDQCRNRRRDFHMQYELALPERIYPGPYEIELTITDHNSGKLGQATISFEIADDAPQANVAAAPAASAKK</sequence>
<proteinExistence type="predicted"/>
<gene>
    <name evidence="2" type="ORF">PLANPX_4543</name>
</gene>
<accession>A0A5K7XIX3</accession>
<dbReference type="EMBL" id="AP021861">
    <property type="protein sequence ID" value="BBO34931.1"/>
    <property type="molecule type" value="Genomic_DNA"/>
</dbReference>
<dbReference type="Proteomes" id="UP000326837">
    <property type="component" value="Chromosome"/>
</dbReference>
<reference evidence="3" key="1">
    <citation type="submission" date="2019-10" db="EMBL/GenBank/DDBJ databases">
        <title>Lacipirellula parvula gen. nov., sp. nov., representing a lineage of planctomycetes widespread in freshwater anoxic habitats, and description of the family Lacipirellulaceae.</title>
        <authorList>
            <person name="Dedysh S.N."/>
            <person name="Kulichevskaya I.S."/>
            <person name="Beletsky A.V."/>
            <person name="Rakitin A.L."/>
            <person name="Mardanov A.V."/>
            <person name="Ivanova A.A."/>
            <person name="Saltykova V.X."/>
            <person name="Rijpstra W.I.C."/>
            <person name="Sinninghe Damste J.S."/>
            <person name="Ravin N.V."/>
        </authorList>
    </citation>
    <scope>NUCLEOTIDE SEQUENCE [LARGE SCALE GENOMIC DNA]</scope>
    <source>
        <strain evidence="3">PX69</strain>
    </source>
</reference>
<evidence type="ECO:0000256" key="1">
    <source>
        <dbReference type="SAM" id="MobiDB-lite"/>
    </source>
</evidence>
<organism evidence="2 3">
    <name type="scientific">Lacipirellula parvula</name>
    <dbReference type="NCBI Taxonomy" id="2650471"/>
    <lineage>
        <taxon>Bacteria</taxon>
        <taxon>Pseudomonadati</taxon>
        <taxon>Planctomycetota</taxon>
        <taxon>Planctomycetia</taxon>
        <taxon>Pirellulales</taxon>
        <taxon>Lacipirellulaceae</taxon>
        <taxon>Lacipirellula</taxon>
    </lineage>
</organism>
<feature type="compositionally biased region" description="Low complexity" evidence="1">
    <location>
        <begin position="143"/>
        <end position="160"/>
    </location>
</feature>
<evidence type="ECO:0000313" key="2">
    <source>
        <dbReference type="EMBL" id="BBO34931.1"/>
    </source>
</evidence>
<feature type="compositionally biased region" description="Polar residues" evidence="1">
    <location>
        <begin position="104"/>
        <end position="113"/>
    </location>
</feature>
<keyword evidence="3" id="KW-1185">Reference proteome</keyword>
<protein>
    <submittedName>
        <fullName evidence="2">Uncharacterized protein</fullName>
    </submittedName>
</protein>
<dbReference type="AlphaFoldDB" id="A0A5K7XIX3"/>